<gene>
    <name evidence="1" type="ORF">MS3_04773</name>
</gene>
<feature type="non-terminal residue" evidence="1">
    <location>
        <position position="1"/>
    </location>
</feature>
<reference evidence="1" key="1">
    <citation type="journal article" date="2012" name="Nat. Genet.">
        <title>Whole-genome sequence of Schistosoma haematobium.</title>
        <authorList>
            <person name="Young N.D."/>
            <person name="Jex A.R."/>
            <person name="Li B."/>
            <person name="Liu S."/>
            <person name="Yang L."/>
            <person name="Xiong Z."/>
            <person name="Li Y."/>
            <person name="Cantacessi C."/>
            <person name="Hall R.S."/>
            <person name="Xu X."/>
            <person name="Chen F."/>
            <person name="Wu X."/>
            <person name="Zerlotini A."/>
            <person name="Oliveira G."/>
            <person name="Hofmann A."/>
            <person name="Zhang G."/>
            <person name="Fang X."/>
            <person name="Kang Y."/>
            <person name="Campbell B.E."/>
            <person name="Loukas A."/>
            <person name="Ranganathan S."/>
            <person name="Rollinson D."/>
            <person name="Rinaldi G."/>
            <person name="Brindley P.J."/>
            <person name="Yang H."/>
            <person name="Wang J."/>
            <person name="Wang J."/>
            <person name="Gasser R.B."/>
        </authorList>
    </citation>
    <scope>NUCLEOTIDE SEQUENCE [LARGE SCALE GENOMIC DNA]</scope>
</reference>
<accession>A0A094ZP37</accession>
<organism evidence="1">
    <name type="scientific">Schistosoma haematobium</name>
    <name type="common">Blood fluke</name>
    <dbReference type="NCBI Taxonomy" id="6185"/>
    <lineage>
        <taxon>Eukaryota</taxon>
        <taxon>Metazoa</taxon>
        <taxon>Spiralia</taxon>
        <taxon>Lophotrochozoa</taxon>
        <taxon>Platyhelminthes</taxon>
        <taxon>Trematoda</taxon>
        <taxon>Digenea</taxon>
        <taxon>Strigeidida</taxon>
        <taxon>Schistosomatoidea</taxon>
        <taxon>Schistosomatidae</taxon>
        <taxon>Schistosoma</taxon>
    </lineage>
</organism>
<protein>
    <submittedName>
        <fullName evidence="1">Uncharacterized protein</fullName>
    </submittedName>
</protein>
<dbReference type="AlphaFoldDB" id="A0A094ZP37"/>
<name>A0A094ZP37_SCHHA</name>
<sequence>SSFHFTTDCVVIVTILTNQMRRVVWKHVATLVTKLCIEFRLLLIVSDQRIRSILRGQLLINTCTFWMMAFVVVQVSASYYRTVLTFVLKNANQKKIIHAINTREKENVTRITPMLTVNAISVILFGESSNRT</sequence>
<dbReference type="EMBL" id="KL250779">
    <property type="protein sequence ID" value="KGB36475.1"/>
    <property type="molecule type" value="Genomic_DNA"/>
</dbReference>
<proteinExistence type="predicted"/>
<evidence type="ECO:0000313" key="1">
    <source>
        <dbReference type="EMBL" id="KGB36475.1"/>
    </source>
</evidence>